<dbReference type="InterPro" id="IPR000198">
    <property type="entry name" value="RhoGAP_dom"/>
</dbReference>
<dbReference type="SMART" id="SM00139">
    <property type="entry name" value="MyTH4"/>
    <property type="match status" value="1"/>
</dbReference>
<dbReference type="PROSITE" id="PS51016">
    <property type="entry name" value="MYTH4"/>
    <property type="match status" value="1"/>
</dbReference>
<dbReference type="Gene3D" id="1.25.40.530">
    <property type="entry name" value="MyTH4 domain"/>
    <property type="match status" value="1"/>
</dbReference>
<dbReference type="SUPFAM" id="SSF48350">
    <property type="entry name" value="GTPase activation domain, GAP"/>
    <property type="match status" value="1"/>
</dbReference>
<dbReference type="EMBL" id="JASJQH010007339">
    <property type="protein sequence ID" value="KAK9710500.1"/>
    <property type="molecule type" value="Genomic_DNA"/>
</dbReference>
<comment type="caution">
    <text evidence="4">The sequence shown here is derived from an EMBL/GenBank/DDBJ whole genome shotgun (WGS) entry which is preliminary data.</text>
</comment>
<dbReference type="PANTHER" id="PTHR45876:SF8">
    <property type="entry name" value="FI04035P"/>
    <property type="match status" value="1"/>
</dbReference>
<dbReference type="Pfam" id="PF00784">
    <property type="entry name" value="MyTH4"/>
    <property type="match status" value="1"/>
</dbReference>
<proteinExistence type="predicted"/>
<feature type="domain" description="Rho-GAP" evidence="2">
    <location>
        <begin position="132"/>
        <end position="322"/>
    </location>
</feature>
<evidence type="ECO:0000313" key="4">
    <source>
        <dbReference type="EMBL" id="KAK9710500.1"/>
    </source>
</evidence>
<dbReference type="SMART" id="SM00324">
    <property type="entry name" value="RhoGAP"/>
    <property type="match status" value="1"/>
</dbReference>
<organism evidence="4 5">
    <name type="scientific">Basidiobolus ranarum</name>
    <dbReference type="NCBI Taxonomy" id="34480"/>
    <lineage>
        <taxon>Eukaryota</taxon>
        <taxon>Fungi</taxon>
        <taxon>Fungi incertae sedis</taxon>
        <taxon>Zoopagomycota</taxon>
        <taxon>Entomophthoromycotina</taxon>
        <taxon>Basidiobolomycetes</taxon>
        <taxon>Basidiobolales</taxon>
        <taxon>Basidiobolaceae</taxon>
        <taxon>Basidiobolus</taxon>
    </lineage>
</organism>
<dbReference type="InterPro" id="IPR000857">
    <property type="entry name" value="MyTH4_dom"/>
</dbReference>
<name>A0ABR2VZ52_9FUNG</name>
<gene>
    <name evidence="4" type="ORF">K7432_008395</name>
</gene>
<dbReference type="Pfam" id="PF00620">
    <property type="entry name" value="RhoGAP"/>
    <property type="match status" value="1"/>
</dbReference>
<dbReference type="PROSITE" id="PS50238">
    <property type="entry name" value="RHOGAP"/>
    <property type="match status" value="1"/>
</dbReference>
<protein>
    <recommendedName>
        <fullName evidence="6">Rho GTPase-activating protein</fullName>
    </recommendedName>
</protein>
<reference evidence="4 5" key="1">
    <citation type="submission" date="2023-04" db="EMBL/GenBank/DDBJ databases">
        <title>Genome of Basidiobolus ranarum AG-B5.</title>
        <authorList>
            <person name="Stajich J.E."/>
            <person name="Carter-House D."/>
            <person name="Gryganskyi A."/>
        </authorList>
    </citation>
    <scope>NUCLEOTIDE SEQUENCE [LARGE SCALE GENOMIC DNA]</scope>
    <source>
        <strain evidence="4 5">AG-B5</strain>
    </source>
</reference>
<dbReference type="PANTHER" id="PTHR45876">
    <property type="entry name" value="FI04035P"/>
    <property type="match status" value="1"/>
</dbReference>
<sequence>MGDRVRTKNNETRDIQWLLDRGIVFGELRDEIYVQLCKQLTNNPHPSSVYKGWQLMSIVTVVFPASKNFEEYLKTFYRTHFQSSDPKVPIMSKHCYNKLTRISKSGPRGKIPSTTEIEQAKDSAFYPSVFGDTLENFMEQQKEKFPDLPLPHILLFLASAVVKLGGLRSEGIFRLSGDPESVNQLRLNIEKQQYSLEGITDPNSPSSLLKLWLRDLSEPLIPDVFYDRCILFAEDPKEAIQIIDDLPDINRQVIYFMVSYLQMFLTEEATLRTKMSVSNLAMIFAPNFLRCPSENLNEIFEKTRYEQAYIRTLLLEMSPRPLLTLSPETGETITMELPSRDLDSTSQLEEDNESID</sequence>
<evidence type="ECO:0000259" key="3">
    <source>
        <dbReference type="PROSITE" id="PS51016"/>
    </source>
</evidence>
<dbReference type="Proteomes" id="UP001479436">
    <property type="component" value="Unassembled WGS sequence"/>
</dbReference>
<evidence type="ECO:0000313" key="5">
    <source>
        <dbReference type="Proteomes" id="UP001479436"/>
    </source>
</evidence>
<dbReference type="Gene3D" id="1.10.555.10">
    <property type="entry name" value="Rho GTPase activation protein"/>
    <property type="match status" value="1"/>
</dbReference>
<evidence type="ECO:0000259" key="2">
    <source>
        <dbReference type="PROSITE" id="PS50238"/>
    </source>
</evidence>
<accession>A0ABR2VZ52</accession>
<keyword evidence="5" id="KW-1185">Reference proteome</keyword>
<evidence type="ECO:0008006" key="6">
    <source>
        <dbReference type="Google" id="ProtNLM"/>
    </source>
</evidence>
<dbReference type="InterPro" id="IPR038185">
    <property type="entry name" value="MyTH4_dom_sf"/>
</dbReference>
<dbReference type="InterPro" id="IPR008936">
    <property type="entry name" value="Rho_GTPase_activation_prot"/>
</dbReference>
<evidence type="ECO:0000256" key="1">
    <source>
        <dbReference type="SAM" id="MobiDB-lite"/>
    </source>
</evidence>
<feature type="region of interest" description="Disordered" evidence="1">
    <location>
        <begin position="337"/>
        <end position="356"/>
    </location>
</feature>
<feature type="domain" description="MyTH4" evidence="3">
    <location>
        <begin position="1"/>
        <end position="121"/>
    </location>
</feature>